<evidence type="ECO:0000256" key="4">
    <source>
        <dbReference type="PROSITE-ProRule" id="PRU00325"/>
    </source>
</evidence>
<evidence type="ECO:0000256" key="5">
    <source>
        <dbReference type="SAM" id="MobiDB-lite"/>
    </source>
</evidence>
<dbReference type="InterPro" id="IPR048370">
    <property type="entry name" value="ZSWIM4-8_C"/>
</dbReference>
<feature type="compositionally biased region" description="Low complexity" evidence="5">
    <location>
        <begin position="673"/>
        <end position="689"/>
    </location>
</feature>
<feature type="compositionally biased region" description="Polar residues" evidence="5">
    <location>
        <begin position="1009"/>
        <end position="1022"/>
    </location>
</feature>
<evidence type="ECO:0000256" key="2">
    <source>
        <dbReference type="ARBA" id="ARBA00022771"/>
    </source>
</evidence>
<keyword evidence="2 4" id="KW-0863">Zinc-finger</keyword>
<dbReference type="InterPro" id="IPR007527">
    <property type="entry name" value="Znf_SWIM"/>
</dbReference>
<protein>
    <submittedName>
        <fullName evidence="9">SWIM-type domain-containing protein</fullName>
    </submittedName>
</protein>
<feature type="region of interest" description="Disordered" evidence="5">
    <location>
        <begin position="667"/>
        <end position="689"/>
    </location>
</feature>
<feature type="compositionally biased region" description="Polar residues" evidence="5">
    <location>
        <begin position="1047"/>
        <end position="1069"/>
    </location>
</feature>
<dbReference type="WBParaSite" id="HDID_0000040701-mRNA-1">
    <property type="protein sequence ID" value="HDID_0000040701-mRNA-1"/>
    <property type="gene ID" value="HDID_0000040701"/>
</dbReference>
<keyword evidence="1" id="KW-0479">Metal-binding</keyword>
<evidence type="ECO:0000256" key="1">
    <source>
        <dbReference type="ARBA" id="ARBA00022723"/>
    </source>
</evidence>
<evidence type="ECO:0000313" key="9">
    <source>
        <dbReference type="WBParaSite" id="HDID_0000040701-mRNA-1"/>
    </source>
</evidence>
<dbReference type="GO" id="GO:0008270">
    <property type="term" value="F:zinc ion binding"/>
    <property type="evidence" value="ECO:0007669"/>
    <property type="project" value="UniProtKB-KW"/>
</dbReference>
<evidence type="ECO:0000259" key="6">
    <source>
        <dbReference type="PROSITE" id="PS50966"/>
    </source>
</evidence>
<dbReference type="Proteomes" id="UP000274504">
    <property type="component" value="Unassembled WGS sequence"/>
</dbReference>
<reference evidence="9" key="1">
    <citation type="submission" date="2016-04" db="UniProtKB">
        <authorList>
            <consortium name="WormBaseParasite"/>
        </authorList>
    </citation>
    <scope>IDENTIFICATION</scope>
</reference>
<feature type="compositionally biased region" description="Acidic residues" evidence="5">
    <location>
        <begin position="459"/>
        <end position="469"/>
    </location>
</feature>
<name>A0A158QBS3_HYMDI</name>
<organism evidence="9">
    <name type="scientific">Hymenolepis diminuta</name>
    <name type="common">Rat tapeworm</name>
    <dbReference type="NCBI Taxonomy" id="6216"/>
    <lineage>
        <taxon>Eukaryota</taxon>
        <taxon>Metazoa</taxon>
        <taxon>Spiralia</taxon>
        <taxon>Lophotrochozoa</taxon>
        <taxon>Platyhelminthes</taxon>
        <taxon>Cestoda</taxon>
        <taxon>Eucestoda</taxon>
        <taxon>Cyclophyllidea</taxon>
        <taxon>Hymenolepididae</taxon>
        <taxon>Hymenolepis</taxon>
    </lineage>
</organism>
<feature type="region of interest" description="Disordered" evidence="5">
    <location>
        <begin position="271"/>
        <end position="293"/>
    </location>
</feature>
<dbReference type="PANTHER" id="PTHR22619">
    <property type="entry name" value="ZINC FINGER SWIM DOMAIN CONTAINING PROTEIN 4, 5, 6"/>
    <property type="match status" value="1"/>
</dbReference>
<feature type="compositionally biased region" description="Low complexity" evidence="5">
    <location>
        <begin position="355"/>
        <end position="374"/>
    </location>
</feature>
<feature type="region of interest" description="Disordered" evidence="5">
    <location>
        <begin position="355"/>
        <end position="391"/>
    </location>
</feature>
<dbReference type="STRING" id="6216.A0A158QBS3"/>
<dbReference type="PROSITE" id="PS50966">
    <property type="entry name" value="ZF_SWIM"/>
    <property type="match status" value="1"/>
</dbReference>
<dbReference type="GO" id="GO:0031462">
    <property type="term" value="C:Cul2-RING ubiquitin ligase complex"/>
    <property type="evidence" value="ECO:0007669"/>
    <property type="project" value="TreeGrafter"/>
</dbReference>
<gene>
    <name evidence="7" type="ORF">HDID_LOCUS408</name>
</gene>
<feature type="domain" description="SWIM-type" evidence="6">
    <location>
        <begin position="100"/>
        <end position="137"/>
    </location>
</feature>
<dbReference type="EMBL" id="UYSG01000054">
    <property type="protein sequence ID" value="VDL15972.1"/>
    <property type="molecule type" value="Genomic_DNA"/>
</dbReference>
<accession>A0A158QBS3</accession>
<evidence type="ECO:0000256" key="3">
    <source>
        <dbReference type="ARBA" id="ARBA00022833"/>
    </source>
</evidence>
<feature type="region of interest" description="Disordered" evidence="5">
    <location>
        <begin position="1009"/>
        <end position="1071"/>
    </location>
</feature>
<evidence type="ECO:0000313" key="8">
    <source>
        <dbReference type="Proteomes" id="UP000274504"/>
    </source>
</evidence>
<proteinExistence type="predicted"/>
<sequence>MVVARYLPFEYVESKLIDVPDHIQERIIYYSFPRDCSYIKTYSSFKSCKSGPTEKSAFFIGEQLFKKHFVNNVIQIGFHLTGSVKSDTSAVSGLIDAISYHVSLTFDRCKITSAHCSCQNRGLSWCPHIVALALYRISKPHHVSYRAPISDTLIKMDRNQLQKLAQYLIASHSDLVLSSAQSLAEGLLDEESTMNKISGAPDPTAGGGIEDSSTWYFDESGVREQFRLDLAAIANGALGSGHNAFDGAFLQNNNSGMFSNLSNSHTYGRLFTNGPSEHGRNRSNRHTSTTTDEYSTKSRSLCTLLFCSMFVISTGIIPPAHSTVGKVFPQTWLENYRHLQKSKFPPFGFMTLTSSSVNQSSSNSPHNSNGSSQNLQMGYSQTNSSYSNPSNCPSGNQVAMVFAKTYELLSIRDKNGPRLLRIITEELLNSVSMMNLRSGRNNRLGVQGERTNWDLYTGEFDENSDDNDGQDLLPRQNNNGSITNQPPVWMIPMWEEVGRLWTCLLLAPEVKPSARKEWVECLHIWSASPYTPRDAIYRFPKYVQKQESSEVNRGSQESVSVFQLALDVSPLNFSISMIDNPVTRETISRVINTLSSLPFHCFCPFCVASAVIAQCWSSQETFITLCLRTSALNVTGYENEGSKLAFLLAKTLLDCLDEVYEKLSEKNSLTPTNLSPSNSGNSNKGNGQSATISPCGIGSHSRGNFKNSSTVSLLDSSQALVPSPIPPQTMPHNYFSSQRDFYPFGSTTTANFTQSLNLSFPQLLTNSPYSFPCANSSMTTPQFLNPPYQNNRCLLWSRSNSRTRGRVPSTLFYRSETSSYCPFHEHGWLGLPGRPIISLVECLLEAASQKTEESSMNAKTASDYIHLALKVGILVLCQQRSLPQSSRALMTAQCQETLLIQLLNTIPRNATTAQVIFPLVCKLMGLRLSSFQLCFSEAGNPEDWWWSALGPLVHPDVFPVHVVAELLFGHLLQGKSWDNCIGDVAYYVVVRSMRFPILELTSDSIQIVNDNNSTNSRSSEAQISRRLPPPPSYFYGINLKPRISPDISPTNNSSRGQDGSRASWSQTRQHPALTGASSVAYRRYLAAMEGRQARLAISLILASLQRPGRIDHFLRICDRHMHSALSLFTVSREIMAEAIGHRLHTSSNAFTIDEPVSLVNAVTNIATSAVSPAPTRGQDSSIMLPINFETSPLPSSNEEERIALVAISFHLALCVAVRTLWPKHHFRRQEFLGWMVSTGILAGPFALKHIVQSWSSYVSTIECITMLAPTMLNCLSYLQNAGTVTNGSGLNTNGGTSGRSGVGRDGSLDPMCPGSPKVYSFHSFSPADLEQIRAAVRTMIFRVSLNANKQLTWSVQICPSRRFSCCDNARTSDFPSSRFPLADATGPIKRETMAQCTCLTIDLATNKDPVSCALAALQLTEMDSASFEAVYPLILHEAYSGKFRPSTLFTAAKYLDSRGFSESAFPFTIQAIRQFVLTGLQDNHPIAQDVLWSCQLAHRLGLSKLSEFLKVVISNVHCPAVLTEILHRCREPFPNEPQSHFSLPPQMNHSLFFNNYKQHLSVDVPPLKALLDATINAYIMTTHSRLASISPRQYGDFVDFLARAHEVFSLLKPDGLRQFHQLVTSLCHSYRGKRKLVTLLNERFHSHVS</sequence>
<dbReference type="Pfam" id="PF21055">
    <property type="entry name" value="ZSWIM4-8_C"/>
    <property type="match status" value="1"/>
</dbReference>
<keyword evidence="3" id="KW-0862">Zinc</keyword>
<feature type="region of interest" description="Disordered" evidence="5">
    <location>
        <begin position="457"/>
        <end position="481"/>
    </location>
</feature>
<dbReference type="PANTHER" id="PTHR22619:SF0">
    <property type="entry name" value="ZINC FINGER SWIM DOMAIN-CONTAINING PROTEIN 6-LIKE PROTEIN"/>
    <property type="match status" value="1"/>
</dbReference>
<dbReference type="OrthoDB" id="10013584at2759"/>
<reference evidence="7 8" key="2">
    <citation type="submission" date="2018-11" db="EMBL/GenBank/DDBJ databases">
        <authorList>
            <consortium name="Pathogen Informatics"/>
        </authorList>
    </citation>
    <scope>NUCLEOTIDE SEQUENCE [LARGE SCALE GENOMIC DNA]</scope>
</reference>
<evidence type="ECO:0000313" key="7">
    <source>
        <dbReference type="EMBL" id="VDL15972.1"/>
    </source>
</evidence>